<dbReference type="InterPro" id="IPR051162">
    <property type="entry name" value="T4SS_component"/>
</dbReference>
<feature type="compositionally biased region" description="Basic and acidic residues" evidence="1">
    <location>
        <begin position="724"/>
        <end position="733"/>
    </location>
</feature>
<dbReference type="InterPro" id="IPR019476">
    <property type="entry name" value="T4SS_TraD_DNA-bd"/>
</dbReference>
<keyword evidence="4" id="KW-1185">Reference proteome</keyword>
<dbReference type="Pfam" id="PF10412">
    <property type="entry name" value="TrwB_AAD_bind"/>
    <property type="match status" value="1"/>
</dbReference>
<comment type="caution">
    <text evidence="3">The sequence shown here is derived from an EMBL/GenBank/DDBJ whole genome shotgun (WGS) entry which is preliminary data.</text>
</comment>
<dbReference type="EMBL" id="JAFNLL010000005">
    <property type="protein sequence ID" value="MBO1267102.1"/>
    <property type="molecule type" value="Genomic_DNA"/>
</dbReference>
<protein>
    <submittedName>
        <fullName evidence="3">Type IV secretion system DNA-binding domain-containing protein</fullName>
    </submittedName>
</protein>
<dbReference type="CDD" id="cd01127">
    <property type="entry name" value="TrwB_TraG_TraD_VirD4"/>
    <property type="match status" value="1"/>
</dbReference>
<dbReference type="Proteomes" id="UP000664164">
    <property type="component" value="Unassembled WGS sequence"/>
</dbReference>
<evidence type="ECO:0000313" key="4">
    <source>
        <dbReference type="Proteomes" id="UP000664164"/>
    </source>
</evidence>
<feature type="domain" description="Type IV secretion system coupling protein TraD DNA-binding" evidence="2">
    <location>
        <begin position="332"/>
        <end position="659"/>
    </location>
</feature>
<proteinExistence type="predicted"/>
<dbReference type="RefSeq" id="WP_207614929.1">
    <property type="nucleotide sequence ID" value="NZ_JAFNLL010000005.1"/>
</dbReference>
<evidence type="ECO:0000313" key="3">
    <source>
        <dbReference type="EMBL" id="MBO1267102.1"/>
    </source>
</evidence>
<reference evidence="3" key="1">
    <citation type="submission" date="2021-03" db="EMBL/GenBank/DDBJ databases">
        <title>A new species, PO-11, isolated from a karst cave deposit.</title>
        <authorList>
            <person name="Zhaoxiaoyong W."/>
        </authorList>
    </citation>
    <scope>NUCLEOTIDE SEQUENCE</scope>
    <source>
        <strain evidence="3">PO-11</strain>
    </source>
</reference>
<dbReference type="PANTHER" id="PTHR30121:SF6">
    <property type="entry name" value="SLR6007 PROTEIN"/>
    <property type="match status" value="1"/>
</dbReference>
<dbReference type="Gene3D" id="3.40.50.300">
    <property type="entry name" value="P-loop containing nucleotide triphosphate hydrolases"/>
    <property type="match status" value="2"/>
</dbReference>
<name>A0A939KHZ1_9MICC</name>
<sequence length="748" mass="83817">MTWLFLYLTLPSTLFIGVLKMKLKSQAELDGDRKTYVLTFPQDLAEDRVKAWLRSLSGTLHSKASPFAGVRTIVFETWSTPMGIEHRIMVPRHQSDDIMSQLRTHIRGLRYEPATTFPQHEWTYAVEVGESSPERSLRIVNSNDAAASILASLGPLKDNEAVLMQWVVTPVRPERLPEDGDPSARFSLKSILGVQPASRDELADRRKKLTESNYGAVLRVAARAHDQPRAAKLVQNVRTSFTALNSPDNRFIEMRVPKVKLLDRIERAASLMRFPMTLSISELIPLIAYPIGSPMVAGLPRSASRHLPADTSIPTKGIHIGMANFPGGERPVAISWEDITKHMHIAAPTGTGKTEFMRTIGRQIIEAGMGMLLIETKDDLFDRLLESIPRERINDVVVIDLNDPTSPVGFNVLDDGDPYQTIENIESIVSNIHGDKDGVWFKKVVYHALRTLMTRPGATVSDLVPLLQPTDEQLPWRKEIIKNLKEPELIQFWKDLDKMGEQKAVQVVQPVIDRFWHFNSRKAVRNIFGQSTSSLSMADAVAQGKIVLVNVTNIEKSTTKFIASMLISSAWKAVRDKRPDKPFFFMADEVQNLMSLPISLDEMLAQARSYNFPIIMANQSVSQLPQNIQDAAHNNARTKVVFQLESKDASRMAGQFGSSVSEHDLMNLGQYEGVARISTSAGVSPPVTFNALPPVQRQNLGWMVRQASHQNYGRAPEAIAAEIEKRRTAEPTPRKQRPNIGIKPWDDR</sequence>
<dbReference type="GO" id="GO:0003677">
    <property type="term" value="F:DNA binding"/>
    <property type="evidence" value="ECO:0007669"/>
    <property type="project" value="UniProtKB-KW"/>
</dbReference>
<keyword evidence="3" id="KW-0238">DNA-binding</keyword>
<dbReference type="PANTHER" id="PTHR30121">
    <property type="entry name" value="UNCHARACTERIZED PROTEIN YJGR-RELATED"/>
    <property type="match status" value="1"/>
</dbReference>
<organism evidence="3 4">
    <name type="scientific">Arthrobacter cavernae</name>
    <dbReference type="NCBI Taxonomy" id="2817681"/>
    <lineage>
        <taxon>Bacteria</taxon>
        <taxon>Bacillati</taxon>
        <taxon>Actinomycetota</taxon>
        <taxon>Actinomycetes</taxon>
        <taxon>Micrococcales</taxon>
        <taxon>Micrococcaceae</taxon>
        <taxon>Arthrobacter</taxon>
    </lineage>
</organism>
<dbReference type="InterPro" id="IPR027417">
    <property type="entry name" value="P-loop_NTPase"/>
</dbReference>
<accession>A0A939KHZ1</accession>
<evidence type="ECO:0000256" key="1">
    <source>
        <dbReference type="SAM" id="MobiDB-lite"/>
    </source>
</evidence>
<gene>
    <name evidence="3" type="ORF">J1902_03755</name>
</gene>
<dbReference type="AlphaFoldDB" id="A0A939KHZ1"/>
<evidence type="ECO:0000259" key="2">
    <source>
        <dbReference type="Pfam" id="PF10412"/>
    </source>
</evidence>
<feature type="region of interest" description="Disordered" evidence="1">
    <location>
        <begin position="724"/>
        <end position="748"/>
    </location>
</feature>
<dbReference type="SUPFAM" id="SSF52540">
    <property type="entry name" value="P-loop containing nucleoside triphosphate hydrolases"/>
    <property type="match status" value="1"/>
</dbReference>